<evidence type="ECO:0000313" key="5">
    <source>
        <dbReference type="Proteomes" id="UP000799778"/>
    </source>
</evidence>
<accession>A0A6A5XCB7</accession>
<keyword evidence="2" id="KW-0496">Mitochondrion</keyword>
<dbReference type="GeneID" id="54286660"/>
<feature type="compositionally biased region" description="Polar residues" evidence="3">
    <location>
        <begin position="408"/>
        <end position="424"/>
    </location>
</feature>
<evidence type="ECO:0008006" key="6">
    <source>
        <dbReference type="Google" id="ProtNLM"/>
    </source>
</evidence>
<organism evidence="4 5">
    <name type="scientific">Aaosphaeria arxii CBS 175.79</name>
    <dbReference type="NCBI Taxonomy" id="1450172"/>
    <lineage>
        <taxon>Eukaryota</taxon>
        <taxon>Fungi</taxon>
        <taxon>Dikarya</taxon>
        <taxon>Ascomycota</taxon>
        <taxon>Pezizomycotina</taxon>
        <taxon>Dothideomycetes</taxon>
        <taxon>Pleosporomycetidae</taxon>
        <taxon>Pleosporales</taxon>
        <taxon>Pleosporales incertae sedis</taxon>
        <taxon>Aaosphaeria</taxon>
    </lineage>
</organism>
<keyword evidence="5" id="KW-1185">Reference proteome</keyword>
<dbReference type="Gene3D" id="3.40.1350.10">
    <property type="match status" value="1"/>
</dbReference>
<dbReference type="OrthoDB" id="20734at2759"/>
<gene>
    <name evidence="4" type="ORF">BU24DRAFT_427590</name>
</gene>
<dbReference type="PANTHER" id="PTHR28133">
    <property type="entry name" value="REQUIRED FOR RESPIRATORY GROWTH PROTEIN 7, MITOCHONDRIAL"/>
    <property type="match status" value="1"/>
</dbReference>
<dbReference type="Proteomes" id="UP000799778">
    <property type="component" value="Unassembled WGS sequence"/>
</dbReference>
<proteinExistence type="predicted"/>
<name>A0A6A5XCB7_9PLEO</name>
<feature type="compositionally biased region" description="Polar residues" evidence="3">
    <location>
        <begin position="453"/>
        <end position="464"/>
    </location>
</feature>
<evidence type="ECO:0000256" key="3">
    <source>
        <dbReference type="SAM" id="MobiDB-lite"/>
    </source>
</evidence>
<feature type="region of interest" description="Disordered" evidence="3">
    <location>
        <begin position="325"/>
        <end position="464"/>
    </location>
</feature>
<comment type="subcellular location">
    <subcellularLocation>
        <location evidence="1">Mitochondrion</location>
    </subcellularLocation>
</comment>
<feature type="compositionally biased region" description="Low complexity" evidence="3">
    <location>
        <begin position="398"/>
        <end position="407"/>
    </location>
</feature>
<feature type="compositionally biased region" description="Low complexity" evidence="3">
    <location>
        <begin position="354"/>
        <end position="364"/>
    </location>
</feature>
<dbReference type="RefSeq" id="XP_033378805.1">
    <property type="nucleotide sequence ID" value="XM_033529263.1"/>
</dbReference>
<reference evidence="4" key="1">
    <citation type="journal article" date="2020" name="Stud. Mycol.">
        <title>101 Dothideomycetes genomes: a test case for predicting lifestyles and emergence of pathogens.</title>
        <authorList>
            <person name="Haridas S."/>
            <person name="Albert R."/>
            <person name="Binder M."/>
            <person name="Bloem J."/>
            <person name="Labutti K."/>
            <person name="Salamov A."/>
            <person name="Andreopoulos B."/>
            <person name="Baker S."/>
            <person name="Barry K."/>
            <person name="Bills G."/>
            <person name="Bluhm B."/>
            <person name="Cannon C."/>
            <person name="Castanera R."/>
            <person name="Culley D."/>
            <person name="Daum C."/>
            <person name="Ezra D."/>
            <person name="Gonzalez J."/>
            <person name="Henrissat B."/>
            <person name="Kuo A."/>
            <person name="Liang C."/>
            <person name="Lipzen A."/>
            <person name="Lutzoni F."/>
            <person name="Magnuson J."/>
            <person name="Mondo S."/>
            <person name="Nolan M."/>
            <person name="Ohm R."/>
            <person name="Pangilinan J."/>
            <person name="Park H.-J."/>
            <person name="Ramirez L."/>
            <person name="Alfaro M."/>
            <person name="Sun H."/>
            <person name="Tritt A."/>
            <person name="Yoshinaga Y."/>
            <person name="Zwiers L.-H."/>
            <person name="Turgeon B."/>
            <person name="Goodwin S."/>
            <person name="Spatafora J."/>
            <person name="Crous P."/>
            <person name="Grigoriev I."/>
        </authorList>
    </citation>
    <scope>NUCLEOTIDE SEQUENCE</scope>
    <source>
        <strain evidence="4">CBS 175.79</strain>
    </source>
</reference>
<dbReference type="InterPro" id="IPR018828">
    <property type="entry name" value="RRG7"/>
</dbReference>
<evidence type="ECO:0000256" key="1">
    <source>
        <dbReference type="ARBA" id="ARBA00004173"/>
    </source>
</evidence>
<dbReference type="GO" id="GO:0005739">
    <property type="term" value="C:mitochondrion"/>
    <property type="evidence" value="ECO:0007669"/>
    <property type="project" value="UniProtKB-SubCell"/>
</dbReference>
<evidence type="ECO:0000256" key="2">
    <source>
        <dbReference type="ARBA" id="ARBA00023128"/>
    </source>
</evidence>
<sequence>MRPVVLPCLNPSTSHLNTAPILSHSISHYHGYPRPRIARRRPITTSATSARVHSGPKPITNLPKLIVSPGSQHHNSLPTFLEYASRVNLAPDRTVYVGTHYEYIAALSLLRLGFSLLRTGKKSDAGIDLIGHWILPQLHEPIPVVIQCKARKEMSCAPRHIRELEGAFRGVPSAWRRNTSVLGLLVTTQNATRGVLQALGASARPMGFLKVTKTGMVEQFLWNRAAGERGLEGLGVTLRYTPKVLVEEKEKEVTEQGGEGNNWELPKEMKRSRKEWYKDTGTMKDIVLTWMGEPIFPERERLSEETCQLVDTLGLDEDLEVEERLPRKRKTAVKATAAKKVVRERKSTKESTTKKVGTKSVTKTVTKKAATKTATKQATKTGTKKAGASAVTKKKTTTGKSSSRTTSNPVTAKQVPKTSSSSTKAIELAQGVTKRRGRPPGSKNKKTLELLASQEQPPSSDRRP</sequence>
<protein>
    <recommendedName>
        <fullName evidence="6">Restriction endonuclease type IV Mrr domain-containing protein</fullName>
    </recommendedName>
</protein>
<feature type="compositionally biased region" description="Basic and acidic residues" evidence="3">
    <location>
        <begin position="344"/>
        <end position="353"/>
    </location>
</feature>
<dbReference type="PANTHER" id="PTHR28133:SF1">
    <property type="entry name" value="REQUIRED FOR RESPIRATORY GROWTH PROTEIN 7, MITOCHONDRIAL"/>
    <property type="match status" value="1"/>
</dbReference>
<dbReference type="EMBL" id="ML978076">
    <property type="protein sequence ID" value="KAF2010466.1"/>
    <property type="molecule type" value="Genomic_DNA"/>
</dbReference>
<dbReference type="Pfam" id="PF10356">
    <property type="entry name" value="RRG7"/>
    <property type="match status" value="1"/>
</dbReference>
<dbReference type="AlphaFoldDB" id="A0A6A5XCB7"/>
<evidence type="ECO:0000313" key="4">
    <source>
        <dbReference type="EMBL" id="KAF2010466.1"/>
    </source>
</evidence>
<dbReference type="InterPro" id="IPR011856">
    <property type="entry name" value="tRNA_endonuc-like_dom_sf"/>
</dbReference>
<dbReference type="GO" id="GO:0003676">
    <property type="term" value="F:nucleic acid binding"/>
    <property type="evidence" value="ECO:0007669"/>
    <property type="project" value="InterPro"/>
</dbReference>
<feature type="compositionally biased region" description="Low complexity" evidence="3">
    <location>
        <begin position="371"/>
        <end position="391"/>
    </location>
</feature>